<evidence type="ECO:0000313" key="3">
    <source>
        <dbReference type="EMBL" id="KAK8161420.1"/>
    </source>
</evidence>
<evidence type="ECO:0000256" key="1">
    <source>
        <dbReference type="SAM" id="MobiDB-lite"/>
    </source>
</evidence>
<keyword evidence="2" id="KW-1133">Transmembrane helix</keyword>
<comment type="caution">
    <text evidence="3">The sequence shown here is derived from an EMBL/GenBank/DDBJ whole genome shotgun (WGS) entry which is preliminary data.</text>
</comment>
<feature type="transmembrane region" description="Helical" evidence="2">
    <location>
        <begin position="12"/>
        <end position="32"/>
    </location>
</feature>
<evidence type="ECO:0000313" key="4">
    <source>
        <dbReference type="Proteomes" id="UP001456524"/>
    </source>
</evidence>
<dbReference type="EMBL" id="JBBWUH010000007">
    <property type="protein sequence ID" value="KAK8161420.1"/>
    <property type="molecule type" value="Genomic_DNA"/>
</dbReference>
<proteinExistence type="predicted"/>
<keyword evidence="2" id="KW-0472">Membrane</keyword>
<keyword evidence="2" id="KW-0812">Transmembrane</keyword>
<feature type="compositionally biased region" description="Basic and acidic residues" evidence="1">
    <location>
        <begin position="239"/>
        <end position="269"/>
    </location>
</feature>
<gene>
    <name evidence="3" type="ORF">IWX90DRAFT_487980</name>
</gene>
<accession>A0ABR1XML2</accession>
<organism evidence="3 4">
    <name type="scientific">Phyllosticta citrichinensis</name>
    <dbReference type="NCBI Taxonomy" id="1130410"/>
    <lineage>
        <taxon>Eukaryota</taxon>
        <taxon>Fungi</taxon>
        <taxon>Dikarya</taxon>
        <taxon>Ascomycota</taxon>
        <taxon>Pezizomycotina</taxon>
        <taxon>Dothideomycetes</taxon>
        <taxon>Dothideomycetes incertae sedis</taxon>
        <taxon>Botryosphaeriales</taxon>
        <taxon>Phyllostictaceae</taxon>
        <taxon>Phyllosticta</taxon>
    </lineage>
</organism>
<dbReference type="Proteomes" id="UP001456524">
    <property type="component" value="Unassembled WGS sequence"/>
</dbReference>
<name>A0ABR1XML2_9PEZI</name>
<feature type="region of interest" description="Disordered" evidence="1">
    <location>
        <begin position="93"/>
        <end position="141"/>
    </location>
</feature>
<feature type="region of interest" description="Disordered" evidence="1">
    <location>
        <begin position="239"/>
        <end position="281"/>
    </location>
</feature>
<protein>
    <submittedName>
        <fullName evidence="3">Uncharacterized protein</fullName>
    </submittedName>
</protein>
<evidence type="ECO:0000256" key="2">
    <source>
        <dbReference type="SAM" id="Phobius"/>
    </source>
</evidence>
<keyword evidence="4" id="KW-1185">Reference proteome</keyword>
<reference evidence="3 4" key="1">
    <citation type="journal article" date="2022" name="G3 (Bethesda)">
        <title>Enemy or ally: a genomic approach to elucidate the lifestyle of Phyllosticta citrichinaensis.</title>
        <authorList>
            <person name="Buijs V.A."/>
            <person name="Groenewald J.Z."/>
            <person name="Haridas S."/>
            <person name="LaButti K.M."/>
            <person name="Lipzen A."/>
            <person name="Martin F.M."/>
            <person name="Barry K."/>
            <person name="Grigoriev I.V."/>
            <person name="Crous P.W."/>
            <person name="Seidl M.F."/>
        </authorList>
    </citation>
    <scope>NUCLEOTIDE SEQUENCE [LARGE SCALE GENOMIC DNA]</scope>
    <source>
        <strain evidence="3 4">CBS 129764</strain>
    </source>
</reference>
<sequence>MTAFSSILKTIFVPLLVAGILYALATHVLLPLHRRYIRRYQHYLPLHAASTSYDHHHHTSSSSSRFSPAALSARAAHLLSALSARLTRPFAPSSHAFTSNPPSYRSARRRAGTPRQAGTAAGRGGMLLDSSASSSDDFDYADDIDEQDADVDIASDEGEGMIGFAPVQTAVRREALERLRHENWDGDGHGDDAANRNSNAADAAAATAAARMPGMGLGRMGTGLGLGAAMMVGVVDEREVERGERRLSRELEEGFRDSSDSDEAPDGRGRASGGRVVGGVR</sequence>
<feature type="compositionally biased region" description="Gly residues" evidence="1">
    <location>
        <begin position="270"/>
        <end position="281"/>
    </location>
</feature>